<feature type="transmembrane region" description="Helical" evidence="8">
    <location>
        <begin position="270"/>
        <end position="292"/>
    </location>
</feature>
<sequence length="367" mass="41136">MNGKIGTTQASMLVVNTILPTATVVLPVIITNYSEQDAPLSIIMSTLAGLLVAAIVGTVIRCSDGAPFLDWVREKSSPVVSTILGLLMLQFYLDTTATILREFVNFIKDNVLVETPVIVLVILILFITIYIVRQGIESMARVNSLVILLYFVFVPLYLFGLFSDLNVHNLLPMFDHNLAELTLASLTPTTWMSEVAVLLFLAPYLQYPQRARIIGWTGLLFVSALMMFSLISALMTFGPDFLKLSAYPGFSTVGIIRIGRFIEKLDILFISYWVLSIYLKFAIFLFVTVECFKQTFRVSSSRPFIGALGLLIALECLFTWQSSAKLNNYNKEGRFVVFFLFNVLVPLGAILLYRVQKSRSKRKGLET</sequence>
<dbReference type="AlphaFoldDB" id="A0A089MJ33"/>
<feature type="transmembrane region" description="Helical" evidence="8">
    <location>
        <begin position="12"/>
        <end position="30"/>
    </location>
</feature>
<keyword evidence="3" id="KW-0813">Transport</keyword>
<dbReference type="EMBL" id="CP009285">
    <property type="protein sequence ID" value="AIQ56579.1"/>
    <property type="molecule type" value="Genomic_DNA"/>
</dbReference>
<comment type="similarity">
    <text evidence="2">Belongs to the amino acid-polyamine-organocation (APC) superfamily. Spore germination protein (SGP) (TC 2.A.3.9) family.</text>
</comment>
<keyword evidence="6 8" id="KW-1133">Transmembrane helix</keyword>
<dbReference type="PANTHER" id="PTHR34975">
    <property type="entry name" value="SPORE GERMINATION PROTEIN A2"/>
    <property type="match status" value="1"/>
</dbReference>
<evidence type="ECO:0000256" key="6">
    <source>
        <dbReference type="ARBA" id="ARBA00022989"/>
    </source>
</evidence>
<evidence type="ECO:0000256" key="1">
    <source>
        <dbReference type="ARBA" id="ARBA00004141"/>
    </source>
</evidence>
<dbReference type="GO" id="GO:0016020">
    <property type="term" value="C:membrane"/>
    <property type="evidence" value="ECO:0007669"/>
    <property type="project" value="UniProtKB-SubCell"/>
</dbReference>
<dbReference type="GO" id="GO:0009847">
    <property type="term" value="P:spore germination"/>
    <property type="evidence" value="ECO:0007669"/>
    <property type="project" value="InterPro"/>
</dbReference>
<dbReference type="HOGENOM" id="CLU_047547_1_2_9"/>
<dbReference type="RefSeq" id="WP_042210896.1">
    <property type="nucleotide sequence ID" value="NZ_CP009285.1"/>
</dbReference>
<dbReference type="OrthoDB" id="2078716at2"/>
<feature type="transmembrane region" description="Helical" evidence="8">
    <location>
        <begin position="304"/>
        <end position="323"/>
    </location>
</feature>
<keyword evidence="7 8" id="KW-0472">Membrane</keyword>
<keyword evidence="5 8" id="KW-0812">Transmembrane</keyword>
<feature type="transmembrane region" description="Helical" evidence="8">
    <location>
        <begin position="144"/>
        <end position="162"/>
    </location>
</feature>
<evidence type="ECO:0000313" key="10">
    <source>
        <dbReference type="Proteomes" id="UP000029518"/>
    </source>
</evidence>
<evidence type="ECO:0000256" key="4">
    <source>
        <dbReference type="ARBA" id="ARBA00022544"/>
    </source>
</evidence>
<keyword evidence="10" id="KW-1185">Reference proteome</keyword>
<dbReference type="NCBIfam" id="TIGR00912">
    <property type="entry name" value="2A0309"/>
    <property type="match status" value="1"/>
</dbReference>
<evidence type="ECO:0000256" key="7">
    <source>
        <dbReference type="ARBA" id="ARBA00023136"/>
    </source>
</evidence>
<protein>
    <submittedName>
        <fullName evidence="9">Uncharacterized protein</fullName>
    </submittedName>
</protein>
<dbReference type="InterPro" id="IPR004761">
    <property type="entry name" value="Spore_GerAB"/>
</dbReference>
<keyword evidence="4" id="KW-0309">Germination</keyword>
<feature type="transmembrane region" description="Helical" evidence="8">
    <location>
        <begin position="213"/>
        <end position="237"/>
    </location>
</feature>
<organism evidence="9 10">
    <name type="scientific">Paenibacillus borealis</name>
    <dbReference type="NCBI Taxonomy" id="160799"/>
    <lineage>
        <taxon>Bacteria</taxon>
        <taxon>Bacillati</taxon>
        <taxon>Bacillota</taxon>
        <taxon>Bacilli</taxon>
        <taxon>Bacillales</taxon>
        <taxon>Paenibacillaceae</taxon>
        <taxon>Paenibacillus</taxon>
    </lineage>
</organism>
<feature type="transmembrane region" description="Helical" evidence="8">
    <location>
        <begin position="42"/>
        <end position="63"/>
    </location>
</feature>
<feature type="transmembrane region" description="Helical" evidence="8">
    <location>
        <begin position="113"/>
        <end position="132"/>
    </location>
</feature>
<evidence type="ECO:0000256" key="5">
    <source>
        <dbReference type="ARBA" id="ARBA00022692"/>
    </source>
</evidence>
<evidence type="ECO:0000256" key="2">
    <source>
        <dbReference type="ARBA" id="ARBA00007998"/>
    </source>
</evidence>
<evidence type="ECO:0000256" key="8">
    <source>
        <dbReference type="SAM" id="Phobius"/>
    </source>
</evidence>
<dbReference type="PANTHER" id="PTHR34975:SF2">
    <property type="entry name" value="SPORE GERMINATION PROTEIN A2"/>
    <property type="match status" value="1"/>
</dbReference>
<feature type="transmembrane region" description="Helical" evidence="8">
    <location>
        <begin position="182"/>
        <end position="201"/>
    </location>
</feature>
<dbReference type="KEGG" id="pbd:PBOR_06215"/>
<gene>
    <name evidence="9" type="ORF">PBOR_06215</name>
</gene>
<proteinExistence type="inferred from homology"/>
<evidence type="ECO:0000313" key="9">
    <source>
        <dbReference type="EMBL" id="AIQ56579.1"/>
    </source>
</evidence>
<comment type="subcellular location">
    <subcellularLocation>
        <location evidence="1">Membrane</location>
        <topology evidence="1">Multi-pass membrane protein</topology>
    </subcellularLocation>
</comment>
<feature type="transmembrane region" description="Helical" evidence="8">
    <location>
        <begin position="75"/>
        <end position="93"/>
    </location>
</feature>
<dbReference type="Proteomes" id="UP000029518">
    <property type="component" value="Chromosome"/>
</dbReference>
<evidence type="ECO:0000256" key="3">
    <source>
        <dbReference type="ARBA" id="ARBA00022448"/>
    </source>
</evidence>
<reference evidence="9" key="1">
    <citation type="submission" date="2014-08" db="EMBL/GenBank/DDBJ databases">
        <title>Comparative genomics of the Paenibacillus odorifer group.</title>
        <authorList>
            <person name="den Bakker H.C."/>
            <person name="Tsai Y.-C.Y.-C."/>
            <person name="Martin N."/>
            <person name="Korlach J."/>
            <person name="Wiedmann M."/>
        </authorList>
    </citation>
    <scope>NUCLEOTIDE SEQUENCE [LARGE SCALE GENOMIC DNA]</scope>
    <source>
        <strain evidence="9">DSM 13188</strain>
    </source>
</reference>
<dbReference type="Pfam" id="PF03845">
    <property type="entry name" value="Spore_permease"/>
    <property type="match status" value="1"/>
</dbReference>
<dbReference type="Gene3D" id="1.20.1740.10">
    <property type="entry name" value="Amino acid/polyamine transporter I"/>
    <property type="match status" value="1"/>
</dbReference>
<accession>A0A089MJ33</accession>
<name>A0A089MJ33_PAEBO</name>
<feature type="transmembrane region" description="Helical" evidence="8">
    <location>
        <begin position="335"/>
        <end position="353"/>
    </location>
</feature>